<dbReference type="SUPFAM" id="SSF144091">
    <property type="entry name" value="Rhomboid-like"/>
    <property type="match status" value="1"/>
</dbReference>
<name>A0ABD5VAY1_9EURY</name>
<dbReference type="InterPro" id="IPR000058">
    <property type="entry name" value="Znf_AN1"/>
</dbReference>
<organism evidence="13 14">
    <name type="scientific">Halorubellus litoreus</name>
    <dbReference type="NCBI Taxonomy" id="755308"/>
    <lineage>
        <taxon>Archaea</taxon>
        <taxon>Methanobacteriati</taxon>
        <taxon>Methanobacteriota</taxon>
        <taxon>Stenosarchaea group</taxon>
        <taxon>Halobacteria</taxon>
        <taxon>Halobacteriales</taxon>
        <taxon>Halorubellaceae</taxon>
        <taxon>Halorubellus</taxon>
    </lineage>
</organism>
<dbReference type="RefSeq" id="WP_336348678.1">
    <property type="nucleotide sequence ID" value="NZ_JAZAQL010000001.1"/>
</dbReference>
<dbReference type="SMART" id="SM00154">
    <property type="entry name" value="ZnF_AN1"/>
    <property type="match status" value="1"/>
</dbReference>
<dbReference type="GO" id="GO:0006508">
    <property type="term" value="P:proteolysis"/>
    <property type="evidence" value="ECO:0007669"/>
    <property type="project" value="UniProtKB-KW"/>
</dbReference>
<feature type="transmembrane region" description="Helical" evidence="11">
    <location>
        <begin position="243"/>
        <end position="267"/>
    </location>
</feature>
<evidence type="ECO:0000256" key="5">
    <source>
        <dbReference type="ARBA" id="ARBA00022771"/>
    </source>
</evidence>
<keyword evidence="3 11" id="KW-0812">Transmembrane</keyword>
<feature type="transmembrane region" description="Helical" evidence="11">
    <location>
        <begin position="124"/>
        <end position="152"/>
    </location>
</feature>
<evidence type="ECO:0000256" key="1">
    <source>
        <dbReference type="ARBA" id="ARBA00004141"/>
    </source>
</evidence>
<dbReference type="EMBL" id="JBHSXN010000001">
    <property type="protein sequence ID" value="MFC6951658.1"/>
    <property type="molecule type" value="Genomic_DNA"/>
</dbReference>
<dbReference type="InterPro" id="IPR035952">
    <property type="entry name" value="Rhomboid-like_sf"/>
</dbReference>
<keyword evidence="13" id="KW-0645">Protease</keyword>
<evidence type="ECO:0000256" key="10">
    <source>
        <dbReference type="SAM" id="MobiDB-lite"/>
    </source>
</evidence>
<dbReference type="InterPro" id="IPR035896">
    <property type="entry name" value="AN1-like_Znf"/>
</dbReference>
<dbReference type="Gene3D" id="4.10.1110.10">
    <property type="entry name" value="AN1-like Zinc finger"/>
    <property type="match status" value="1"/>
</dbReference>
<comment type="caution">
    <text evidence="13">The sequence shown here is derived from an EMBL/GenBank/DDBJ whole genome shotgun (WGS) entry which is preliminary data.</text>
</comment>
<feature type="compositionally biased region" description="Gly residues" evidence="10">
    <location>
        <begin position="282"/>
        <end position="302"/>
    </location>
</feature>
<gene>
    <name evidence="13" type="ORF">ACFQGB_02165</name>
</gene>
<keyword evidence="9 11" id="KW-0472">Membrane</keyword>
<dbReference type="SUPFAM" id="SSF118310">
    <property type="entry name" value="AN1-like Zinc finger"/>
    <property type="match status" value="1"/>
</dbReference>
<dbReference type="InterPro" id="IPR022764">
    <property type="entry name" value="Peptidase_S54_rhomboid_dom"/>
</dbReference>
<dbReference type="Pfam" id="PF01694">
    <property type="entry name" value="Rhomboid"/>
    <property type="match status" value="1"/>
</dbReference>
<comment type="similarity">
    <text evidence="2">Belongs to the peptidase S54 family.</text>
</comment>
<dbReference type="InterPro" id="IPR050925">
    <property type="entry name" value="Rhomboid_protease_S54"/>
</dbReference>
<keyword evidence="4" id="KW-0479">Metal-binding</keyword>
<dbReference type="PANTHER" id="PTHR43731:SF14">
    <property type="entry name" value="PRESENILIN-ASSOCIATED RHOMBOID-LIKE PROTEIN, MITOCHONDRIAL"/>
    <property type="match status" value="1"/>
</dbReference>
<dbReference type="GO" id="GO:0008233">
    <property type="term" value="F:peptidase activity"/>
    <property type="evidence" value="ECO:0007669"/>
    <property type="project" value="UniProtKB-KW"/>
</dbReference>
<evidence type="ECO:0000256" key="3">
    <source>
        <dbReference type="ARBA" id="ARBA00022692"/>
    </source>
</evidence>
<proteinExistence type="inferred from homology"/>
<evidence type="ECO:0000256" key="4">
    <source>
        <dbReference type="ARBA" id="ARBA00022723"/>
    </source>
</evidence>
<evidence type="ECO:0000256" key="8">
    <source>
        <dbReference type="ARBA" id="ARBA00022989"/>
    </source>
</evidence>
<evidence type="ECO:0000313" key="14">
    <source>
        <dbReference type="Proteomes" id="UP001596395"/>
    </source>
</evidence>
<keyword evidence="6 13" id="KW-0378">Hydrolase</keyword>
<evidence type="ECO:0000259" key="12">
    <source>
        <dbReference type="PROSITE" id="PS51039"/>
    </source>
</evidence>
<evidence type="ECO:0000256" key="9">
    <source>
        <dbReference type="ARBA" id="ARBA00023136"/>
    </source>
</evidence>
<reference evidence="13 14" key="1">
    <citation type="journal article" date="2019" name="Int. J. Syst. Evol. Microbiol.">
        <title>The Global Catalogue of Microorganisms (GCM) 10K type strain sequencing project: providing services to taxonomists for standard genome sequencing and annotation.</title>
        <authorList>
            <consortium name="The Broad Institute Genomics Platform"/>
            <consortium name="The Broad Institute Genome Sequencing Center for Infectious Disease"/>
            <person name="Wu L."/>
            <person name="Ma J."/>
        </authorList>
    </citation>
    <scope>NUCLEOTIDE SEQUENCE [LARGE SCALE GENOMIC DNA]</scope>
    <source>
        <strain evidence="13 14">GX26</strain>
    </source>
</reference>
<keyword evidence="14" id="KW-1185">Reference proteome</keyword>
<keyword evidence="8 11" id="KW-1133">Transmembrane helix</keyword>
<evidence type="ECO:0000256" key="2">
    <source>
        <dbReference type="ARBA" id="ARBA00009045"/>
    </source>
</evidence>
<feature type="transmembrane region" description="Helical" evidence="11">
    <location>
        <begin position="164"/>
        <end position="184"/>
    </location>
</feature>
<feature type="domain" description="AN1-type" evidence="12">
    <location>
        <begin position="1"/>
        <end position="44"/>
    </location>
</feature>
<dbReference type="PANTHER" id="PTHR43731">
    <property type="entry name" value="RHOMBOID PROTEASE"/>
    <property type="match status" value="1"/>
</dbReference>
<dbReference type="Gene3D" id="1.20.1540.10">
    <property type="entry name" value="Rhomboid-like"/>
    <property type="match status" value="1"/>
</dbReference>
<evidence type="ECO:0000256" key="6">
    <source>
        <dbReference type="ARBA" id="ARBA00022801"/>
    </source>
</evidence>
<dbReference type="PROSITE" id="PS51039">
    <property type="entry name" value="ZF_AN1"/>
    <property type="match status" value="1"/>
</dbReference>
<dbReference type="AlphaFoldDB" id="A0ABD5VAY1"/>
<dbReference type="Pfam" id="PF01428">
    <property type="entry name" value="zf-AN1"/>
    <property type="match status" value="1"/>
</dbReference>
<dbReference type="EC" id="3.4.21.105" evidence="13"/>
<keyword evidence="5" id="KW-0863">Zinc-finger</keyword>
<dbReference type="GO" id="GO:0016020">
    <property type="term" value="C:membrane"/>
    <property type="evidence" value="ECO:0007669"/>
    <property type="project" value="UniProtKB-SubCell"/>
</dbReference>
<feature type="transmembrane region" description="Helical" evidence="11">
    <location>
        <begin position="218"/>
        <end position="237"/>
    </location>
</feature>
<evidence type="ECO:0000313" key="13">
    <source>
        <dbReference type="EMBL" id="MFC6951658.1"/>
    </source>
</evidence>
<sequence>MAKCDECGRQENMPYTCSHCGSTFCGEHRLPEKHDCPGLTEWNDPKGVFDSGFDDSVSAESSGRSFTLFGPGGALSYFRGNMTYVFLALMFVTWFAQMAVLTFASRSLHNTLFVLSSQNPEYLWTWVTSIFAHAPFGLAHIAGNAIVIFFFGRLVEDLVGSRDFTLLFLGTGMLAGLGQIGLSMALNPGAFSGVLGASGAALAILGVLTVLAPDLKVYIYFILPVPIWAITIFYALISSLAILGGGVGAGGVAQGAHLIGLLVGLAYGKYIEGDVRRPQSLGFGGGRGPGGPGGPGGGRRRF</sequence>
<dbReference type="GO" id="GO:0008270">
    <property type="term" value="F:zinc ion binding"/>
    <property type="evidence" value="ECO:0007669"/>
    <property type="project" value="UniProtKB-KW"/>
</dbReference>
<accession>A0ABD5VAY1</accession>
<evidence type="ECO:0000256" key="7">
    <source>
        <dbReference type="ARBA" id="ARBA00022833"/>
    </source>
</evidence>
<feature type="transmembrane region" description="Helical" evidence="11">
    <location>
        <begin position="84"/>
        <end position="104"/>
    </location>
</feature>
<feature type="region of interest" description="Disordered" evidence="10">
    <location>
        <begin position="281"/>
        <end position="302"/>
    </location>
</feature>
<keyword evidence="7" id="KW-0862">Zinc</keyword>
<comment type="subcellular location">
    <subcellularLocation>
        <location evidence="1">Membrane</location>
        <topology evidence="1">Multi-pass membrane protein</topology>
    </subcellularLocation>
</comment>
<evidence type="ECO:0000256" key="11">
    <source>
        <dbReference type="SAM" id="Phobius"/>
    </source>
</evidence>
<dbReference type="Proteomes" id="UP001596395">
    <property type="component" value="Unassembled WGS sequence"/>
</dbReference>
<protein>
    <submittedName>
        <fullName evidence="13">Rhomboid family intramembrane serine protease</fullName>
        <ecNumber evidence="13">3.4.21.105</ecNumber>
    </submittedName>
</protein>
<feature type="transmembrane region" description="Helical" evidence="11">
    <location>
        <begin position="190"/>
        <end position="211"/>
    </location>
</feature>